<dbReference type="EMBL" id="JH688426">
    <property type="protein sequence ID" value="EJD33121.1"/>
    <property type="molecule type" value="Genomic_DNA"/>
</dbReference>
<proteinExistence type="predicted"/>
<protein>
    <recommendedName>
        <fullName evidence="4">C3H1-type domain-containing protein</fullName>
    </recommendedName>
</protein>
<sequence>RSPSPVASLGSSAEVDDPDQQPSSGSRKRPAYDPSTAPFRDSPLRAFAGSISPHVARTLEIRANYCSDLRAAKQDILRDGLAPALPEILWEDVLANRAVDLDKILTARVAPIISNRTSRQIDGTDVFLTVGAAPPSRKISNRSQWLECWDVYAAAVSYAYPHRTHELKVYERLVGDLFNSLHPSHHDAVIRGDISMRNRLAEERTWSFADEDKLARVHMRDTHSWGSGTLTAHPDDAKPARKQKAPRTDSSGEICNNFNDRICKFDHCRHLHVCRICQRKDHGARDHMDAVRKEAEAGARARIARAAGGGGDAQ</sequence>
<feature type="region of interest" description="Disordered" evidence="1">
    <location>
        <begin position="1"/>
        <end position="44"/>
    </location>
</feature>
<dbReference type="OrthoDB" id="2355984at2759"/>
<name>J0L9R7_AURST</name>
<feature type="non-terminal residue" evidence="2">
    <location>
        <position position="1"/>
    </location>
</feature>
<accession>J0L9R7</accession>
<reference evidence="3" key="1">
    <citation type="journal article" date="2012" name="Science">
        <title>The Paleozoic origin of enzymatic lignin decomposition reconstructed from 31 fungal genomes.</title>
        <authorList>
            <person name="Floudas D."/>
            <person name="Binder M."/>
            <person name="Riley R."/>
            <person name="Barry K."/>
            <person name="Blanchette R.A."/>
            <person name="Henrissat B."/>
            <person name="Martinez A.T."/>
            <person name="Otillar R."/>
            <person name="Spatafora J.W."/>
            <person name="Yadav J.S."/>
            <person name="Aerts A."/>
            <person name="Benoit I."/>
            <person name="Boyd A."/>
            <person name="Carlson A."/>
            <person name="Copeland A."/>
            <person name="Coutinho P.M."/>
            <person name="de Vries R.P."/>
            <person name="Ferreira P."/>
            <person name="Findley K."/>
            <person name="Foster B."/>
            <person name="Gaskell J."/>
            <person name="Glotzer D."/>
            <person name="Gorecki P."/>
            <person name="Heitman J."/>
            <person name="Hesse C."/>
            <person name="Hori C."/>
            <person name="Igarashi K."/>
            <person name="Jurgens J.A."/>
            <person name="Kallen N."/>
            <person name="Kersten P."/>
            <person name="Kohler A."/>
            <person name="Kuees U."/>
            <person name="Kumar T.K.A."/>
            <person name="Kuo A."/>
            <person name="LaButti K."/>
            <person name="Larrondo L.F."/>
            <person name="Lindquist E."/>
            <person name="Ling A."/>
            <person name="Lombard V."/>
            <person name="Lucas S."/>
            <person name="Lundell T."/>
            <person name="Martin R."/>
            <person name="McLaughlin D.J."/>
            <person name="Morgenstern I."/>
            <person name="Morin E."/>
            <person name="Murat C."/>
            <person name="Nagy L.G."/>
            <person name="Nolan M."/>
            <person name="Ohm R.A."/>
            <person name="Patyshakuliyeva A."/>
            <person name="Rokas A."/>
            <person name="Ruiz-Duenas F.J."/>
            <person name="Sabat G."/>
            <person name="Salamov A."/>
            <person name="Samejima M."/>
            <person name="Schmutz J."/>
            <person name="Slot J.C."/>
            <person name="St John F."/>
            <person name="Stenlid J."/>
            <person name="Sun H."/>
            <person name="Sun S."/>
            <person name="Syed K."/>
            <person name="Tsang A."/>
            <person name="Wiebenga A."/>
            <person name="Young D."/>
            <person name="Pisabarro A."/>
            <person name="Eastwood D.C."/>
            <person name="Martin F."/>
            <person name="Cullen D."/>
            <person name="Grigoriev I.V."/>
            <person name="Hibbett D.S."/>
        </authorList>
    </citation>
    <scope>NUCLEOTIDE SEQUENCE [LARGE SCALE GENOMIC DNA]</scope>
    <source>
        <strain evidence="3">TFB10046</strain>
    </source>
</reference>
<dbReference type="eggNOG" id="ENOG502RBWT">
    <property type="taxonomic scope" value="Eukaryota"/>
</dbReference>
<evidence type="ECO:0000256" key="1">
    <source>
        <dbReference type="SAM" id="MobiDB-lite"/>
    </source>
</evidence>
<keyword evidence="3" id="KW-1185">Reference proteome</keyword>
<dbReference type="KEGG" id="adl:AURDEDRAFT_177799"/>
<evidence type="ECO:0000313" key="3">
    <source>
        <dbReference type="Proteomes" id="UP000006514"/>
    </source>
</evidence>
<feature type="compositionally biased region" description="Polar residues" evidence="1">
    <location>
        <begin position="1"/>
        <end position="11"/>
    </location>
</feature>
<dbReference type="AlphaFoldDB" id="J0L9R7"/>
<gene>
    <name evidence="2" type="ORF">AURDEDRAFT_177799</name>
</gene>
<feature type="region of interest" description="Disordered" evidence="1">
    <location>
        <begin position="224"/>
        <end position="251"/>
    </location>
</feature>
<organism evidence="2 3">
    <name type="scientific">Auricularia subglabra (strain TFB-10046 / SS5)</name>
    <name type="common">White-rot fungus</name>
    <name type="synonym">Auricularia delicata (strain TFB10046)</name>
    <dbReference type="NCBI Taxonomy" id="717982"/>
    <lineage>
        <taxon>Eukaryota</taxon>
        <taxon>Fungi</taxon>
        <taxon>Dikarya</taxon>
        <taxon>Basidiomycota</taxon>
        <taxon>Agaricomycotina</taxon>
        <taxon>Agaricomycetes</taxon>
        <taxon>Auriculariales</taxon>
        <taxon>Auriculariaceae</taxon>
        <taxon>Auricularia</taxon>
    </lineage>
</organism>
<dbReference type="InParanoid" id="J0L9R7"/>
<evidence type="ECO:0000313" key="2">
    <source>
        <dbReference type="EMBL" id="EJD33121.1"/>
    </source>
</evidence>
<dbReference type="Proteomes" id="UP000006514">
    <property type="component" value="Unassembled WGS sequence"/>
</dbReference>
<evidence type="ECO:0008006" key="4">
    <source>
        <dbReference type="Google" id="ProtNLM"/>
    </source>
</evidence>